<feature type="compositionally biased region" description="Basic and acidic residues" evidence="1">
    <location>
        <begin position="1"/>
        <end position="56"/>
    </location>
</feature>
<feature type="region of interest" description="Disordered" evidence="1">
    <location>
        <begin position="258"/>
        <end position="332"/>
    </location>
</feature>
<evidence type="ECO:0000259" key="2">
    <source>
        <dbReference type="Pfam" id="PF13699"/>
    </source>
</evidence>
<feature type="domain" description="eCIS core" evidence="2">
    <location>
        <begin position="151"/>
        <end position="228"/>
    </location>
</feature>
<feature type="compositionally biased region" description="Basic and acidic residues" evidence="1">
    <location>
        <begin position="114"/>
        <end position="126"/>
    </location>
</feature>
<evidence type="ECO:0000313" key="4">
    <source>
        <dbReference type="Proteomes" id="UP000175971"/>
    </source>
</evidence>
<protein>
    <recommendedName>
        <fullName evidence="2">eCIS core domain-containing protein</fullName>
    </recommendedName>
</protein>
<evidence type="ECO:0000313" key="3">
    <source>
        <dbReference type="EMBL" id="OEV20567.1"/>
    </source>
</evidence>
<feature type="compositionally biased region" description="Low complexity" evidence="1">
    <location>
        <begin position="261"/>
        <end position="293"/>
    </location>
</feature>
<evidence type="ECO:0000256" key="1">
    <source>
        <dbReference type="SAM" id="MobiDB-lite"/>
    </source>
</evidence>
<feature type="region of interest" description="Disordered" evidence="1">
    <location>
        <begin position="1"/>
        <end position="58"/>
    </location>
</feature>
<accession>A0A1E7LWL9</accession>
<feature type="region of interest" description="Disordered" evidence="1">
    <location>
        <begin position="100"/>
        <end position="156"/>
    </location>
</feature>
<sequence>MRMDAYDSEREQQDHGHQDRPGHQDHPDHRDRGERAALGRDAHGEHGQGQGHEHGHSAQAHHLFRAAATGRADVVGTAGMGLLQRTVGNSALGPLIQRARSVSPSGTGPEQEEAPVRDGAPVREEAPAQDGAAGEQRSPVHDVISSGGGSPLDTDTRADMERRMGADFSDVRIHHDGAADASAKGVGAHAYTVGNNVVFQRDAYDPASPQGRTTLAHELTHVIQQRNGPVEGTEAPGGIRVSDPSDRFEREAVANAERVLADPAPETAAPAAEAAPAVAPAVPAAPASAPAPAVQRTATEDEDEQPADVQGSFVQRAEEKKPEEDEEETPAE</sequence>
<keyword evidence="4" id="KW-1185">Reference proteome</keyword>
<dbReference type="InterPro" id="IPR025295">
    <property type="entry name" value="eCIS_core_dom"/>
</dbReference>
<comment type="caution">
    <text evidence="3">The sequence shown here is derived from an EMBL/GenBank/DDBJ whole genome shotgun (WGS) entry which is preliminary data.</text>
</comment>
<gene>
    <name evidence="3" type="ORF">AN221_09925</name>
</gene>
<dbReference type="EMBL" id="LJGZ01000021">
    <property type="protein sequence ID" value="OEV20567.1"/>
    <property type="molecule type" value="Genomic_DNA"/>
</dbReference>
<reference evidence="3 4" key="1">
    <citation type="journal article" date="2016" name="Front. Microbiol.">
        <title>Comparative Genomics Analysis of Streptomyces Species Reveals Their Adaptation to the Marine Environment and Their Diversity at the Genomic Level.</title>
        <authorList>
            <person name="Tian X."/>
            <person name="Zhang Z."/>
            <person name="Yang T."/>
            <person name="Chen M."/>
            <person name="Li J."/>
            <person name="Chen F."/>
            <person name="Yang J."/>
            <person name="Li W."/>
            <person name="Zhang B."/>
            <person name="Zhang Z."/>
            <person name="Wu J."/>
            <person name="Zhang C."/>
            <person name="Long L."/>
            <person name="Xiao J."/>
        </authorList>
    </citation>
    <scope>NUCLEOTIDE SEQUENCE [LARGE SCALE GENOMIC DNA]</scope>
    <source>
        <strain evidence="3 4">SCSIO M10372</strain>
    </source>
</reference>
<dbReference type="OrthoDB" id="9153660at2"/>
<dbReference type="Pfam" id="PF13699">
    <property type="entry name" value="eCIS_core"/>
    <property type="match status" value="1"/>
</dbReference>
<organism evidence="3 4">
    <name type="scientific">Streptomyces nanshensis</name>
    <dbReference type="NCBI Taxonomy" id="518642"/>
    <lineage>
        <taxon>Bacteria</taxon>
        <taxon>Bacillati</taxon>
        <taxon>Actinomycetota</taxon>
        <taxon>Actinomycetes</taxon>
        <taxon>Kitasatosporales</taxon>
        <taxon>Streptomycetaceae</taxon>
        <taxon>Streptomyces</taxon>
    </lineage>
</organism>
<proteinExistence type="predicted"/>
<dbReference type="PATRIC" id="fig|518642.7.peg.9094"/>
<dbReference type="AlphaFoldDB" id="A0A1E7LWL9"/>
<dbReference type="Proteomes" id="UP000175971">
    <property type="component" value="Unassembled WGS sequence"/>
</dbReference>
<name>A0A1E7LWL9_9ACTN</name>